<dbReference type="GeneID" id="104601236"/>
<name>A0A1U8AJU1_NELNU</name>
<dbReference type="InterPro" id="IPR009019">
    <property type="entry name" value="KH_sf_prok-type"/>
</dbReference>
<dbReference type="Gene3D" id="3.30.300.20">
    <property type="match status" value="1"/>
</dbReference>
<dbReference type="SUPFAM" id="SSF54814">
    <property type="entry name" value="Prokaryotic type KH domain (KH-domain type II)"/>
    <property type="match status" value="1"/>
</dbReference>
<feature type="region of interest" description="G4" evidence="8">
    <location>
        <begin position="269"/>
        <end position="272"/>
    </location>
</feature>
<feature type="region of interest" description="G1" evidence="8">
    <location>
        <begin position="149"/>
        <end position="156"/>
    </location>
</feature>
<evidence type="ECO:0000256" key="4">
    <source>
        <dbReference type="ARBA" id="ARBA00023134"/>
    </source>
</evidence>
<dbReference type="GO" id="GO:0019843">
    <property type="term" value="F:rRNA binding"/>
    <property type="evidence" value="ECO:0000318"/>
    <property type="project" value="GO_Central"/>
</dbReference>
<feature type="compositionally biased region" description="Polar residues" evidence="10">
    <location>
        <begin position="56"/>
        <end position="67"/>
    </location>
</feature>
<dbReference type="FunFam" id="3.40.50.300:FF:001190">
    <property type="entry name" value="GTP-binding protein ERG"/>
    <property type="match status" value="1"/>
</dbReference>
<dbReference type="AlphaFoldDB" id="A0A1U8AJU1"/>
<keyword evidence="4 8" id="KW-0342">GTP-binding</keyword>
<evidence type="ECO:0000256" key="8">
    <source>
        <dbReference type="PROSITE-ProRule" id="PRU01050"/>
    </source>
</evidence>
<dbReference type="KEGG" id="nnu:104601236"/>
<dbReference type="CDD" id="cd04163">
    <property type="entry name" value="Era"/>
    <property type="match status" value="1"/>
</dbReference>
<evidence type="ECO:0000256" key="10">
    <source>
        <dbReference type="SAM" id="MobiDB-lite"/>
    </source>
</evidence>
<dbReference type="GO" id="GO:0005525">
    <property type="term" value="F:GTP binding"/>
    <property type="evidence" value="ECO:0007669"/>
    <property type="project" value="UniProtKB-UniRule"/>
</dbReference>
<evidence type="ECO:0000256" key="7">
    <source>
        <dbReference type="PROSITE-ProRule" id="PRU00118"/>
    </source>
</evidence>
<comment type="similarity">
    <text evidence="1 8 9">Belongs to the TRAFAC class TrmE-Era-EngA-EngB-Septin-like GTPase superfamily. Era GTPase family.</text>
</comment>
<evidence type="ECO:0000313" key="14">
    <source>
        <dbReference type="RefSeq" id="XP_010262808.1"/>
    </source>
</evidence>
<evidence type="ECO:0000259" key="12">
    <source>
        <dbReference type="PROSITE" id="PS51713"/>
    </source>
</evidence>
<dbReference type="Pfam" id="PF01926">
    <property type="entry name" value="MMR_HSR1"/>
    <property type="match status" value="1"/>
</dbReference>
<dbReference type="NCBIfam" id="TIGR00231">
    <property type="entry name" value="small_GTP"/>
    <property type="match status" value="1"/>
</dbReference>
<dbReference type="STRING" id="4432.A0A1U8AJU1"/>
<dbReference type="HAMAP" id="MF_00367">
    <property type="entry name" value="GTPase_Era"/>
    <property type="match status" value="1"/>
</dbReference>
<reference evidence="14 15" key="1">
    <citation type="submission" date="2025-04" db="UniProtKB">
        <authorList>
            <consortium name="RefSeq"/>
        </authorList>
    </citation>
    <scope>IDENTIFICATION</scope>
</reference>
<evidence type="ECO:0000259" key="11">
    <source>
        <dbReference type="PROSITE" id="PS50823"/>
    </source>
</evidence>
<dbReference type="CDD" id="cd22534">
    <property type="entry name" value="KH-II_Era"/>
    <property type="match status" value="1"/>
</dbReference>
<evidence type="ECO:0000256" key="9">
    <source>
        <dbReference type="RuleBase" id="RU003761"/>
    </source>
</evidence>
<organism evidence="13 16">
    <name type="scientific">Nelumbo nucifera</name>
    <name type="common">Sacred lotus</name>
    <dbReference type="NCBI Taxonomy" id="4432"/>
    <lineage>
        <taxon>Eukaryota</taxon>
        <taxon>Viridiplantae</taxon>
        <taxon>Streptophyta</taxon>
        <taxon>Embryophyta</taxon>
        <taxon>Tracheophyta</taxon>
        <taxon>Spermatophyta</taxon>
        <taxon>Magnoliopsida</taxon>
        <taxon>Proteales</taxon>
        <taxon>Nelumbonaceae</taxon>
        <taxon>Nelumbo</taxon>
    </lineage>
</organism>
<feature type="region of interest" description="G5" evidence="8">
    <location>
        <begin position="299"/>
        <end position="301"/>
    </location>
</feature>
<comment type="function">
    <text evidence="5">Has a crucial role in plant growth and development, possibly by influencing mitochondrial division.</text>
</comment>
<evidence type="ECO:0000256" key="6">
    <source>
        <dbReference type="ARBA" id="ARBA00070040"/>
    </source>
</evidence>
<dbReference type="FunFam" id="3.30.300.20:FF:000017">
    <property type="entry name" value="GTP-binding protein ERG"/>
    <property type="match status" value="1"/>
</dbReference>
<dbReference type="RefSeq" id="XP_010262809.1">
    <property type="nucleotide sequence ID" value="XM_010264507.2"/>
</dbReference>
<evidence type="ECO:0000313" key="15">
    <source>
        <dbReference type="RefSeq" id="XP_010262809.1"/>
    </source>
</evidence>
<dbReference type="PROSITE" id="PS51713">
    <property type="entry name" value="G_ERA"/>
    <property type="match status" value="1"/>
</dbReference>
<dbReference type="Gene3D" id="3.40.50.300">
    <property type="entry name" value="P-loop containing nucleotide triphosphate hydrolases"/>
    <property type="match status" value="1"/>
</dbReference>
<dbReference type="InterPro" id="IPR006073">
    <property type="entry name" value="GTP-bd"/>
</dbReference>
<keyword evidence="2 8" id="KW-0547">Nucleotide-binding</keyword>
<feature type="region of interest" description="G2" evidence="8">
    <location>
        <begin position="175"/>
        <end position="179"/>
    </location>
</feature>
<proteinExistence type="inferred from homology"/>
<gene>
    <name evidence="14 15 16" type="primary">LOC104601236</name>
</gene>
<dbReference type="Proteomes" id="UP000189703">
    <property type="component" value="Unplaced"/>
</dbReference>
<feature type="region of interest" description="G3" evidence="8">
    <location>
        <begin position="196"/>
        <end position="199"/>
    </location>
</feature>
<keyword evidence="13" id="KW-1185">Reference proteome</keyword>
<dbReference type="OMA" id="YVIDHRL"/>
<evidence type="ECO:0000256" key="1">
    <source>
        <dbReference type="ARBA" id="ARBA00007921"/>
    </source>
</evidence>
<dbReference type="InterPro" id="IPR005225">
    <property type="entry name" value="Small_GTP-bd"/>
</dbReference>
<dbReference type="RefSeq" id="XP_010262808.1">
    <property type="nucleotide sequence ID" value="XM_010264506.2"/>
</dbReference>
<dbReference type="GO" id="GO:0000028">
    <property type="term" value="P:ribosomal small subunit assembly"/>
    <property type="evidence" value="ECO:0000318"/>
    <property type="project" value="GO_Central"/>
</dbReference>
<feature type="domain" description="KH type-2" evidence="11">
    <location>
        <begin position="351"/>
        <end position="427"/>
    </location>
</feature>
<feature type="domain" description="Era-type G" evidence="12">
    <location>
        <begin position="141"/>
        <end position="323"/>
    </location>
</feature>
<evidence type="ECO:0000256" key="2">
    <source>
        <dbReference type="ARBA" id="ARBA00022741"/>
    </source>
</evidence>
<dbReference type="PANTHER" id="PTHR42698">
    <property type="entry name" value="GTPASE ERA"/>
    <property type="match status" value="1"/>
</dbReference>
<dbReference type="PANTHER" id="PTHR42698:SF1">
    <property type="entry name" value="GTPASE ERA, MITOCHONDRIAL"/>
    <property type="match status" value="1"/>
</dbReference>
<dbReference type="eggNOG" id="KOG1423">
    <property type="taxonomic scope" value="Eukaryota"/>
</dbReference>
<dbReference type="InterPro" id="IPR015946">
    <property type="entry name" value="KH_dom-like_a/b"/>
</dbReference>
<evidence type="ECO:0000256" key="5">
    <source>
        <dbReference type="ARBA" id="ARBA00053141"/>
    </source>
</evidence>
<feature type="compositionally biased region" description="Acidic residues" evidence="10">
    <location>
        <begin position="34"/>
        <end position="50"/>
    </location>
</feature>
<dbReference type="NCBIfam" id="TIGR00436">
    <property type="entry name" value="era"/>
    <property type="match status" value="1"/>
</dbReference>
<dbReference type="InterPro" id="IPR004044">
    <property type="entry name" value="KH_dom_type_2"/>
</dbReference>
<accession>A0A1U8AJU1</accession>
<evidence type="ECO:0000313" key="13">
    <source>
        <dbReference type="Proteomes" id="UP000189703"/>
    </source>
</evidence>
<dbReference type="Pfam" id="PF07650">
    <property type="entry name" value="KH_2"/>
    <property type="match status" value="1"/>
</dbReference>
<dbReference type="InterPro" id="IPR005662">
    <property type="entry name" value="GTPase_Era-like"/>
</dbReference>
<evidence type="ECO:0000256" key="3">
    <source>
        <dbReference type="ARBA" id="ARBA00022884"/>
    </source>
</evidence>
<evidence type="ECO:0000313" key="16">
    <source>
        <dbReference type="RefSeq" id="XP_010262810.1"/>
    </source>
</evidence>
<keyword evidence="3 7" id="KW-0694">RNA-binding</keyword>
<dbReference type="InterPro" id="IPR027417">
    <property type="entry name" value="P-loop_NTPase"/>
</dbReference>
<protein>
    <recommendedName>
        <fullName evidence="6">GTP-binding protein ERG</fullName>
    </recommendedName>
</protein>
<dbReference type="OrthoDB" id="8954335at2759"/>
<dbReference type="SUPFAM" id="SSF52540">
    <property type="entry name" value="P-loop containing nucleoside triphosphate hydrolases"/>
    <property type="match status" value="1"/>
</dbReference>
<dbReference type="PROSITE" id="PS50823">
    <property type="entry name" value="KH_TYPE_2"/>
    <property type="match status" value="1"/>
</dbReference>
<dbReference type="GO" id="GO:0043024">
    <property type="term" value="F:ribosomal small subunit binding"/>
    <property type="evidence" value="ECO:0000318"/>
    <property type="project" value="GO_Central"/>
</dbReference>
<feature type="region of interest" description="Disordered" evidence="10">
    <location>
        <begin position="31"/>
        <end position="72"/>
    </location>
</feature>
<dbReference type="InterPro" id="IPR030388">
    <property type="entry name" value="G_ERA_dom"/>
</dbReference>
<dbReference type="RefSeq" id="XP_010262810.1">
    <property type="nucleotide sequence ID" value="XM_010264508.2"/>
</dbReference>
<sequence length="427" mass="48492">MKALRAIRSLRTLSTYTHRNHLSTPLCRFYSAQPEEDNNNNTGEDEDEVSSFDSSQYTFPSVGSSSAADVRREPTWNEAYRAKADQAIFGTDARKQTSQIIEEDEEGRRATMLAKALLHAALEKPDDVEEEDMVVKEEDQRSLSVGIIGAPNAGKSALTNYMVGSKVAAVSRKTNTTTHEVLGVMTKGNTQICFFDTPGLMLKSGGYPYKTDVRVRVESAWSSVDLYDVLMVIFDVHRHLSKPDKRVIRLIRHLGAQAHPKQKRVLCMNKVDLVEVKKDLLKVAQEFGNLPGYERYFMISGLKGSGVKDLAQYLMDQAVKRPWDEDPTTLSEDTMKNISLEVVREKMLHHIHQEIPYSLEHRLIDWKELRDGSLRIEQHFITHKQSQRKILVGKNGSKIGRIGMEANEELRSIFKRDVHLILQVRVA</sequence>